<dbReference type="InterPro" id="IPR025388">
    <property type="entry name" value="Alginate_export_dom"/>
</dbReference>
<protein>
    <submittedName>
        <fullName evidence="3">Alginate export</fullName>
    </submittedName>
</protein>
<evidence type="ECO:0000313" key="3">
    <source>
        <dbReference type="EMBL" id="SEQ78973.1"/>
    </source>
</evidence>
<evidence type="ECO:0000259" key="2">
    <source>
        <dbReference type="Pfam" id="PF13372"/>
    </source>
</evidence>
<dbReference type="OrthoDB" id="6756628at2"/>
<feature type="signal peptide" evidence="1">
    <location>
        <begin position="1"/>
        <end position="28"/>
    </location>
</feature>
<keyword evidence="4" id="KW-1185">Reference proteome</keyword>
<dbReference type="STRING" id="355243.SAMN03080615_02726"/>
<dbReference type="EMBL" id="FOGB01000008">
    <property type="protein sequence ID" value="SEQ78973.1"/>
    <property type="molecule type" value="Genomic_DNA"/>
</dbReference>
<dbReference type="RefSeq" id="WP_091359236.1">
    <property type="nucleotide sequence ID" value="NZ_AP025284.1"/>
</dbReference>
<dbReference type="Proteomes" id="UP000198749">
    <property type="component" value="Unassembled WGS sequence"/>
</dbReference>
<evidence type="ECO:0000256" key="1">
    <source>
        <dbReference type="SAM" id="SignalP"/>
    </source>
</evidence>
<sequence>MNLTSNAKKVSLLAASIALASASATSQAYPLYSENGSELNLDVEATIGTFSSDETYGNSESNPTWQEGYIKYGFSGSHDLNNGATLFGSVNAVTSGTWGDGDASGVTTGDESKTEIEDLFAGLRTGMFEISVGRQNITIGDGFIMNGDALNMGKGLDPVIAGTPFDVEPDRGGAYWLAPRKAFDKTVMVRIGGDTGLRSDIFWVESDNQAQASTELAGANVEYVTEKGTFGAMYLKGLGVDADQAAFFGHDKRDGQKTVSVRYQGNAGVENLFLSTEYVDQTQGDNSMDANAWYVEAGWTFADAPWAPSVNYRFTRYDEGYDPLFFGFNRGYGTWFQGEVAANYAGPFATGTDINYLGVTAHPTEMLTVGAGYFDFEDKNGVDVANQNFDVSGNELNIWAEWVAADHLIISPVLGFYTPDNANSSQGNDNTNTYMQVIAIVPF</sequence>
<accession>A0A1H9IWI8</accession>
<dbReference type="SUPFAM" id="SSF56935">
    <property type="entry name" value="Porins"/>
    <property type="match status" value="1"/>
</dbReference>
<keyword evidence="1" id="KW-0732">Signal</keyword>
<feature type="chain" id="PRO_5011599957" evidence="1">
    <location>
        <begin position="29"/>
        <end position="443"/>
    </location>
</feature>
<dbReference type="Pfam" id="PF13372">
    <property type="entry name" value="Alginate_exp"/>
    <property type="match status" value="1"/>
</dbReference>
<gene>
    <name evidence="3" type="ORF">SAMN03080615_02726</name>
</gene>
<evidence type="ECO:0000313" key="4">
    <source>
        <dbReference type="Proteomes" id="UP000198749"/>
    </source>
</evidence>
<proteinExistence type="predicted"/>
<reference evidence="4" key="1">
    <citation type="submission" date="2016-10" db="EMBL/GenBank/DDBJ databases">
        <authorList>
            <person name="Varghese N."/>
            <person name="Submissions S."/>
        </authorList>
    </citation>
    <scope>NUCLEOTIDE SEQUENCE [LARGE SCALE GENOMIC DNA]</scope>
    <source>
        <strain evidence="4">DSM 18887</strain>
    </source>
</reference>
<organism evidence="3 4">
    <name type="scientific">Amphritea atlantica</name>
    <dbReference type="NCBI Taxonomy" id="355243"/>
    <lineage>
        <taxon>Bacteria</taxon>
        <taxon>Pseudomonadati</taxon>
        <taxon>Pseudomonadota</taxon>
        <taxon>Gammaproteobacteria</taxon>
        <taxon>Oceanospirillales</taxon>
        <taxon>Oceanospirillaceae</taxon>
        <taxon>Amphritea</taxon>
    </lineage>
</organism>
<dbReference type="AlphaFoldDB" id="A0A1H9IWI8"/>
<feature type="domain" description="Alginate export" evidence="2">
    <location>
        <begin position="105"/>
        <end position="312"/>
    </location>
</feature>
<name>A0A1H9IWI8_9GAMM</name>